<accession>A0A0V0QT47</accession>
<dbReference type="AlphaFoldDB" id="A0A0V0QT47"/>
<dbReference type="EMBL" id="LDAU01000109">
    <property type="protein sequence ID" value="KRX05380.1"/>
    <property type="molecule type" value="Genomic_DNA"/>
</dbReference>
<sequence>MYQHSKGSNSSTQSSQDFKQLFVKYGQNENQCKDQFQILKKVLKQNQNEYTFYDEFLNCLNAQKNQDIYSSFIYDTGICDKAKVINQKQIDDGELDKSDYQNVQDIWSDMIKCSQLQYSVEQCSDEYKICQNDNVCNNLFNEYERCIYVEPSQMNILASSHECSLSTNKNQNWINMLNCVYGQISSGIRRLECHEKFPKYQFDPQNRNPCSTFIDRLFSFQNKLAFSFTFIFIVILLTFV</sequence>
<dbReference type="Proteomes" id="UP000054937">
    <property type="component" value="Unassembled WGS sequence"/>
</dbReference>
<evidence type="ECO:0008006" key="4">
    <source>
        <dbReference type="Google" id="ProtNLM"/>
    </source>
</evidence>
<proteinExistence type="predicted"/>
<keyword evidence="3" id="KW-1185">Reference proteome</keyword>
<evidence type="ECO:0000256" key="1">
    <source>
        <dbReference type="SAM" id="Phobius"/>
    </source>
</evidence>
<evidence type="ECO:0000313" key="2">
    <source>
        <dbReference type="EMBL" id="KRX05380.1"/>
    </source>
</evidence>
<dbReference type="InParanoid" id="A0A0V0QT47"/>
<organism evidence="2 3">
    <name type="scientific">Pseudocohnilembus persalinus</name>
    <name type="common">Ciliate</name>
    <dbReference type="NCBI Taxonomy" id="266149"/>
    <lineage>
        <taxon>Eukaryota</taxon>
        <taxon>Sar</taxon>
        <taxon>Alveolata</taxon>
        <taxon>Ciliophora</taxon>
        <taxon>Intramacronucleata</taxon>
        <taxon>Oligohymenophorea</taxon>
        <taxon>Scuticociliatia</taxon>
        <taxon>Philasterida</taxon>
        <taxon>Pseudocohnilembidae</taxon>
        <taxon>Pseudocohnilembus</taxon>
    </lineage>
</organism>
<comment type="caution">
    <text evidence="2">The sequence shown here is derived from an EMBL/GenBank/DDBJ whole genome shotgun (WGS) entry which is preliminary data.</text>
</comment>
<evidence type="ECO:0000313" key="3">
    <source>
        <dbReference type="Proteomes" id="UP000054937"/>
    </source>
</evidence>
<keyword evidence="1" id="KW-0472">Membrane</keyword>
<feature type="transmembrane region" description="Helical" evidence="1">
    <location>
        <begin position="220"/>
        <end position="239"/>
    </location>
</feature>
<keyword evidence="1" id="KW-1133">Transmembrane helix</keyword>
<gene>
    <name evidence="2" type="ORF">PPERSA_00681</name>
</gene>
<reference evidence="2 3" key="1">
    <citation type="journal article" date="2015" name="Sci. Rep.">
        <title>Genome of the facultative scuticociliatosis pathogen Pseudocohnilembus persalinus provides insight into its virulence through horizontal gene transfer.</title>
        <authorList>
            <person name="Xiong J."/>
            <person name="Wang G."/>
            <person name="Cheng J."/>
            <person name="Tian M."/>
            <person name="Pan X."/>
            <person name="Warren A."/>
            <person name="Jiang C."/>
            <person name="Yuan D."/>
            <person name="Miao W."/>
        </authorList>
    </citation>
    <scope>NUCLEOTIDE SEQUENCE [LARGE SCALE GENOMIC DNA]</scope>
    <source>
        <strain evidence="2">36N120E</strain>
    </source>
</reference>
<keyword evidence="1" id="KW-0812">Transmembrane</keyword>
<protein>
    <recommendedName>
        <fullName evidence="4">Transmembrane protein</fullName>
    </recommendedName>
</protein>
<name>A0A0V0QT47_PSEPJ</name>